<organism evidence="4 5">
    <name type="scientific">Archangium lansingense</name>
    <dbReference type="NCBI Taxonomy" id="2995310"/>
    <lineage>
        <taxon>Bacteria</taxon>
        <taxon>Pseudomonadati</taxon>
        <taxon>Myxococcota</taxon>
        <taxon>Myxococcia</taxon>
        <taxon>Myxococcales</taxon>
        <taxon>Cystobacterineae</taxon>
        <taxon>Archangiaceae</taxon>
        <taxon>Archangium</taxon>
    </lineage>
</organism>
<feature type="transmembrane region" description="Helical" evidence="2">
    <location>
        <begin position="6"/>
        <end position="27"/>
    </location>
</feature>
<proteinExistence type="predicted"/>
<dbReference type="InterPro" id="IPR013974">
    <property type="entry name" value="SAF"/>
</dbReference>
<keyword evidence="2" id="KW-1133">Transmembrane helix</keyword>
<evidence type="ECO:0000259" key="3">
    <source>
        <dbReference type="SMART" id="SM00858"/>
    </source>
</evidence>
<keyword evidence="2" id="KW-0812">Transmembrane</keyword>
<reference evidence="4 5" key="1">
    <citation type="submission" date="2022-11" db="EMBL/GenBank/DDBJ databases">
        <title>Minimal conservation of predation-associated metabolite biosynthetic gene clusters underscores biosynthetic potential of Myxococcota including descriptions for ten novel species: Archangium lansinium sp. nov., Myxococcus landrumus sp. nov., Nannocystis bai.</title>
        <authorList>
            <person name="Ahearne A."/>
            <person name="Stevens C."/>
            <person name="Phillips K."/>
        </authorList>
    </citation>
    <scope>NUCLEOTIDE SEQUENCE [LARGE SCALE GENOMIC DNA]</scope>
    <source>
        <strain evidence="4 5">MIWBW</strain>
    </source>
</reference>
<evidence type="ECO:0000256" key="2">
    <source>
        <dbReference type="SAM" id="Phobius"/>
    </source>
</evidence>
<protein>
    <submittedName>
        <fullName evidence="4">SAF domain-containing protein</fullName>
    </submittedName>
</protein>
<name>A0ABT3ZU45_9BACT</name>
<keyword evidence="5" id="KW-1185">Reference proteome</keyword>
<accession>A0ABT3ZU45</accession>
<dbReference type="Pfam" id="PF08666">
    <property type="entry name" value="SAF"/>
    <property type="match status" value="1"/>
</dbReference>
<dbReference type="Proteomes" id="UP001207654">
    <property type="component" value="Unassembled WGS sequence"/>
</dbReference>
<evidence type="ECO:0000256" key="1">
    <source>
        <dbReference type="SAM" id="MobiDB-lite"/>
    </source>
</evidence>
<gene>
    <name evidence="4" type="ORF">OV287_00320</name>
</gene>
<dbReference type="RefSeq" id="WP_267531935.1">
    <property type="nucleotide sequence ID" value="NZ_JAPNKA010000001.1"/>
</dbReference>
<feature type="region of interest" description="Disordered" evidence="1">
    <location>
        <begin position="103"/>
        <end position="122"/>
    </location>
</feature>
<keyword evidence="2" id="KW-0472">Membrane</keyword>
<comment type="caution">
    <text evidence="4">The sequence shown here is derived from an EMBL/GenBank/DDBJ whole genome shotgun (WGS) entry which is preliminary data.</text>
</comment>
<sequence length="122" mass="13271">MEQKPPVGLMLGLLIGLIAGVVVSGLWTNRKVRAGWNLVPVVVASQDIEEGTVITFEYLNQRSIPEQFVTSNVVLPETATYIINQKLRVSVVAGDPLHWSYFETSPSKPAPGRQPAASDSAR</sequence>
<dbReference type="EMBL" id="JAPNKA010000001">
    <property type="protein sequence ID" value="MCY1072912.1"/>
    <property type="molecule type" value="Genomic_DNA"/>
</dbReference>
<dbReference type="SMART" id="SM00858">
    <property type="entry name" value="SAF"/>
    <property type="match status" value="1"/>
</dbReference>
<evidence type="ECO:0000313" key="5">
    <source>
        <dbReference type="Proteomes" id="UP001207654"/>
    </source>
</evidence>
<evidence type="ECO:0000313" key="4">
    <source>
        <dbReference type="EMBL" id="MCY1072912.1"/>
    </source>
</evidence>
<feature type="domain" description="SAF" evidence="3">
    <location>
        <begin position="39"/>
        <end position="103"/>
    </location>
</feature>
<dbReference type="CDD" id="cd11614">
    <property type="entry name" value="SAF_CpaB_FlgA_like"/>
    <property type="match status" value="1"/>
</dbReference>